<organism evidence="2 3">
    <name type="scientific">Tanacetum coccineum</name>
    <dbReference type="NCBI Taxonomy" id="301880"/>
    <lineage>
        <taxon>Eukaryota</taxon>
        <taxon>Viridiplantae</taxon>
        <taxon>Streptophyta</taxon>
        <taxon>Embryophyta</taxon>
        <taxon>Tracheophyta</taxon>
        <taxon>Spermatophyta</taxon>
        <taxon>Magnoliopsida</taxon>
        <taxon>eudicotyledons</taxon>
        <taxon>Gunneridae</taxon>
        <taxon>Pentapetalae</taxon>
        <taxon>asterids</taxon>
        <taxon>campanulids</taxon>
        <taxon>Asterales</taxon>
        <taxon>Asteraceae</taxon>
        <taxon>Asteroideae</taxon>
        <taxon>Anthemideae</taxon>
        <taxon>Anthemidinae</taxon>
        <taxon>Tanacetum</taxon>
    </lineage>
</organism>
<feature type="region of interest" description="Disordered" evidence="1">
    <location>
        <begin position="115"/>
        <end position="139"/>
    </location>
</feature>
<feature type="compositionally biased region" description="Basic and acidic residues" evidence="1">
    <location>
        <begin position="118"/>
        <end position="139"/>
    </location>
</feature>
<evidence type="ECO:0000256" key="1">
    <source>
        <dbReference type="SAM" id="MobiDB-lite"/>
    </source>
</evidence>
<dbReference type="Gene3D" id="4.10.60.10">
    <property type="entry name" value="Zinc finger, CCHC-type"/>
    <property type="match status" value="1"/>
</dbReference>
<gene>
    <name evidence="2" type="ORF">Tco_0908700</name>
</gene>
<feature type="region of interest" description="Disordered" evidence="1">
    <location>
        <begin position="18"/>
        <end position="46"/>
    </location>
</feature>
<comment type="caution">
    <text evidence="2">The sequence shown here is derived from an EMBL/GenBank/DDBJ whole genome shotgun (WGS) entry which is preliminary data.</text>
</comment>
<evidence type="ECO:0000313" key="2">
    <source>
        <dbReference type="EMBL" id="GJT28425.1"/>
    </source>
</evidence>
<reference evidence="2" key="2">
    <citation type="submission" date="2022-01" db="EMBL/GenBank/DDBJ databases">
        <authorList>
            <person name="Yamashiro T."/>
            <person name="Shiraishi A."/>
            <person name="Satake H."/>
            <person name="Nakayama K."/>
        </authorList>
    </citation>
    <scope>NUCLEOTIDE SEQUENCE</scope>
</reference>
<reference evidence="2" key="1">
    <citation type="journal article" date="2022" name="Int. J. Mol. Sci.">
        <title>Draft Genome of Tanacetum Coccineum: Genomic Comparison of Closely Related Tanacetum-Family Plants.</title>
        <authorList>
            <person name="Yamashiro T."/>
            <person name="Shiraishi A."/>
            <person name="Nakayama K."/>
            <person name="Satake H."/>
        </authorList>
    </citation>
    <scope>NUCLEOTIDE SEQUENCE</scope>
</reference>
<dbReference type="Proteomes" id="UP001151760">
    <property type="component" value="Unassembled WGS sequence"/>
</dbReference>
<name>A0ABQ5CMW5_9ASTR</name>
<evidence type="ECO:0008006" key="4">
    <source>
        <dbReference type="Google" id="ProtNLM"/>
    </source>
</evidence>
<keyword evidence="3" id="KW-1185">Reference proteome</keyword>
<protein>
    <recommendedName>
        <fullName evidence="4">CCHC-type domain-containing protein</fullName>
    </recommendedName>
</protein>
<accession>A0ABQ5CMW5</accession>
<evidence type="ECO:0000313" key="3">
    <source>
        <dbReference type="Proteomes" id="UP001151760"/>
    </source>
</evidence>
<proteinExistence type="predicted"/>
<sequence>MFSLVWIMPPRVMRTRSAGRPAAESLERGTGVRVGRGGRGRRPRESNNERFEDLIVLVSLEMPKVRIELWNHAMSGCHDWLTDRFHELARNGGPNDLQKAVHSFSALTDEAVRNGSIKKVEKRGNVGEPSKDKSRRDDNKRTRIECFSTLLGYLAKECRGVPRNVNPINARNPIVRACYECGSTDHVRPACPRLNRARGPKENRPKQV</sequence>
<dbReference type="EMBL" id="BQNB010014459">
    <property type="protein sequence ID" value="GJT28425.1"/>
    <property type="molecule type" value="Genomic_DNA"/>
</dbReference>